<dbReference type="RefSeq" id="WP_323692156.1">
    <property type="nucleotide sequence ID" value="NZ_CP116341.1"/>
</dbReference>
<dbReference type="Gene3D" id="3.90.25.10">
    <property type="entry name" value="UDP-galactose 4-epimerase, domain 1"/>
    <property type="match status" value="1"/>
</dbReference>
<dbReference type="PANTHER" id="PTHR43000">
    <property type="entry name" value="DTDP-D-GLUCOSE 4,6-DEHYDRATASE-RELATED"/>
    <property type="match status" value="1"/>
</dbReference>
<keyword evidence="4" id="KW-1185">Reference proteome</keyword>
<reference evidence="3 4" key="1">
    <citation type="submission" date="2023-01" db="EMBL/GenBank/DDBJ databases">
        <title>Sporosarcina sp. nov., isolated from Korean tranditional fermented seafood 'Jeotgal'.</title>
        <authorList>
            <person name="Yang A.-I."/>
        </authorList>
    </citation>
    <scope>NUCLEOTIDE SEQUENCE [LARGE SCALE GENOMIC DNA]</scope>
    <source>
        <strain evidence="3 4">B2O-1</strain>
    </source>
</reference>
<name>A0ABZ0KY28_9BACL</name>
<organism evidence="3 4">
    <name type="scientific">Sporosarcina jeotgali</name>
    <dbReference type="NCBI Taxonomy" id="3020056"/>
    <lineage>
        <taxon>Bacteria</taxon>
        <taxon>Bacillati</taxon>
        <taxon>Bacillota</taxon>
        <taxon>Bacilli</taxon>
        <taxon>Bacillales</taxon>
        <taxon>Caryophanaceae</taxon>
        <taxon>Sporosarcina</taxon>
    </lineage>
</organism>
<evidence type="ECO:0000313" key="3">
    <source>
        <dbReference type="EMBL" id="WOV84508.1"/>
    </source>
</evidence>
<dbReference type="EMBL" id="CP116341">
    <property type="protein sequence ID" value="WOV84508.1"/>
    <property type="molecule type" value="Genomic_DNA"/>
</dbReference>
<proteinExistence type="inferred from homology"/>
<dbReference type="Pfam" id="PF01370">
    <property type="entry name" value="Epimerase"/>
    <property type="match status" value="1"/>
</dbReference>
<sequence>MKVLVTGGAGFIGSYVTEELIAQNHEVAVIDNLSTGKMSQVPKSAVFYKGDIRKKEIEKFFADFQPDCVIHLAAQVSVAKSLQAPLNDSEVNIIGTINVLEACVKYHVKKIVFASTAALYGNPGYLPLDEDHQMKPISFYGLSKKHAEAYIRMFSRLHGITYTILRYANVYGMRQDSNGEAGVVSIFIDNFLNNQPLTILGDGNQTRDFIFVKDVARANVIALTNGDNEIINIGTQKETSVQNILNELNEITGRDIVPVFLEERPDDIKNSCLANEKAKTVLGWEPSYSFADGLNMTIRYCEQEMLIQS</sequence>
<accession>A0ABZ0KY28</accession>
<evidence type="ECO:0000259" key="2">
    <source>
        <dbReference type="Pfam" id="PF01370"/>
    </source>
</evidence>
<evidence type="ECO:0000313" key="4">
    <source>
        <dbReference type="Proteomes" id="UP001303532"/>
    </source>
</evidence>
<gene>
    <name evidence="3" type="ORF">PGH26_00890</name>
</gene>
<evidence type="ECO:0000256" key="1">
    <source>
        <dbReference type="ARBA" id="ARBA00007637"/>
    </source>
</evidence>
<dbReference type="Proteomes" id="UP001303532">
    <property type="component" value="Chromosome"/>
</dbReference>
<feature type="domain" description="NAD-dependent epimerase/dehydratase" evidence="2">
    <location>
        <begin position="3"/>
        <end position="234"/>
    </location>
</feature>
<dbReference type="InterPro" id="IPR001509">
    <property type="entry name" value="Epimerase_deHydtase"/>
</dbReference>
<protein>
    <submittedName>
        <fullName evidence="3">NAD-dependent epimerase/dehydratase family protein</fullName>
    </submittedName>
</protein>
<dbReference type="Gene3D" id="3.40.50.720">
    <property type="entry name" value="NAD(P)-binding Rossmann-like Domain"/>
    <property type="match status" value="1"/>
</dbReference>
<dbReference type="InterPro" id="IPR036291">
    <property type="entry name" value="NAD(P)-bd_dom_sf"/>
</dbReference>
<comment type="similarity">
    <text evidence="1">Belongs to the NAD(P)-dependent epimerase/dehydratase family.</text>
</comment>
<dbReference type="SUPFAM" id="SSF51735">
    <property type="entry name" value="NAD(P)-binding Rossmann-fold domains"/>
    <property type="match status" value="1"/>
</dbReference>